<keyword evidence="2" id="KW-1185">Reference proteome</keyword>
<protein>
    <submittedName>
        <fullName evidence="1">Uncharacterized protein</fullName>
    </submittedName>
</protein>
<organism evidence="1 2">
    <name type="scientific">Mycena metata</name>
    <dbReference type="NCBI Taxonomy" id="1033252"/>
    <lineage>
        <taxon>Eukaryota</taxon>
        <taxon>Fungi</taxon>
        <taxon>Dikarya</taxon>
        <taxon>Basidiomycota</taxon>
        <taxon>Agaricomycotina</taxon>
        <taxon>Agaricomycetes</taxon>
        <taxon>Agaricomycetidae</taxon>
        <taxon>Agaricales</taxon>
        <taxon>Marasmiineae</taxon>
        <taxon>Mycenaceae</taxon>
        <taxon>Mycena</taxon>
    </lineage>
</organism>
<sequence length="207" mass="22674">MPTVYLRFACRRRSGWRYTAHSSLSPACAMGLLATVALSRSLCAGSPPPGVVVSVATLPHGCSSTAVLLFLFTSGLSGVRTYPLSFRCLLDHTPHSFATTPLLMARILSADDEEVFPSPSRVPTSLSFILTRHLFLAASSLDIIRASRTWTLILRRPGSQRKVMRRIWLGFMKCFSPQLTSVSFDAPYSYSVFIVPAQILSCLTTAL</sequence>
<evidence type="ECO:0000313" key="2">
    <source>
        <dbReference type="Proteomes" id="UP001215598"/>
    </source>
</evidence>
<comment type="caution">
    <text evidence="1">The sequence shown here is derived from an EMBL/GenBank/DDBJ whole genome shotgun (WGS) entry which is preliminary data.</text>
</comment>
<name>A0AAD7JI18_9AGAR</name>
<evidence type="ECO:0000313" key="1">
    <source>
        <dbReference type="EMBL" id="KAJ7764298.1"/>
    </source>
</evidence>
<dbReference type="EMBL" id="JARKIB010000028">
    <property type="protein sequence ID" value="KAJ7764298.1"/>
    <property type="molecule type" value="Genomic_DNA"/>
</dbReference>
<reference evidence="1" key="1">
    <citation type="submission" date="2023-03" db="EMBL/GenBank/DDBJ databases">
        <title>Massive genome expansion in bonnet fungi (Mycena s.s.) driven by repeated elements and novel gene families across ecological guilds.</title>
        <authorList>
            <consortium name="Lawrence Berkeley National Laboratory"/>
            <person name="Harder C.B."/>
            <person name="Miyauchi S."/>
            <person name="Viragh M."/>
            <person name="Kuo A."/>
            <person name="Thoen E."/>
            <person name="Andreopoulos B."/>
            <person name="Lu D."/>
            <person name="Skrede I."/>
            <person name="Drula E."/>
            <person name="Henrissat B."/>
            <person name="Morin E."/>
            <person name="Kohler A."/>
            <person name="Barry K."/>
            <person name="LaButti K."/>
            <person name="Morin E."/>
            <person name="Salamov A."/>
            <person name="Lipzen A."/>
            <person name="Mereny Z."/>
            <person name="Hegedus B."/>
            <person name="Baldrian P."/>
            <person name="Stursova M."/>
            <person name="Weitz H."/>
            <person name="Taylor A."/>
            <person name="Grigoriev I.V."/>
            <person name="Nagy L.G."/>
            <person name="Martin F."/>
            <person name="Kauserud H."/>
        </authorList>
    </citation>
    <scope>NUCLEOTIDE SEQUENCE</scope>
    <source>
        <strain evidence="1">CBHHK182m</strain>
    </source>
</reference>
<gene>
    <name evidence="1" type="ORF">B0H16DRAFT_1718231</name>
</gene>
<dbReference type="Proteomes" id="UP001215598">
    <property type="component" value="Unassembled WGS sequence"/>
</dbReference>
<proteinExistence type="predicted"/>
<dbReference type="AlphaFoldDB" id="A0AAD7JI18"/>
<accession>A0AAD7JI18</accession>